<dbReference type="Gene3D" id="1.10.287.770">
    <property type="entry name" value="YojJ-like"/>
    <property type="match status" value="1"/>
</dbReference>
<dbReference type="GO" id="GO:0005272">
    <property type="term" value="F:sodium channel activity"/>
    <property type="evidence" value="ECO:0007669"/>
    <property type="project" value="UniProtKB-KW"/>
</dbReference>
<dbReference type="EnsemblMetazoa" id="HelroT168354">
    <property type="protein sequence ID" value="HelroP168354"/>
    <property type="gene ID" value="HelroG168354"/>
</dbReference>
<accession>T1F0G3</accession>
<name>T1F0G3_HELRO</name>
<evidence type="ECO:0000256" key="2">
    <source>
        <dbReference type="ARBA" id="ARBA00022448"/>
    </source>
</evidence>
<dbReference type="OMA" id="HENSPEK"/>
<evidence type="ECO:0000256" key="6">
    <source>
        <dbReference type="ARBA" id="ARBA00023053"/>
    </source>
</evidence>
<keyword evidence="7 11" id="KW-0406">Ion transport</keyword>
<dbReference type="CTD" id="20202313"/>
<organism evidence="13 14">
    <name type="scientific">Helobdella robusta</name>
    <name type="common">Californian leech</name>
    <dbReference type="NCBI Taxonomy" id="6412"/>
    <lineage>
        <taxon>Eukaryota</taxon>
        <taxon>Metazoa</taxon>
        <taxon>Spiralia</taxon>
        <taxon>Lophotrochozoa</taxon>
        <taxon>Annelida</taxon>
        <taxon>Clitellata</taxon>
        <taxon>Hirudinea</taxon>
        <taxon>Rhynchobdellida</taxon>
        <taxon>Glossiphoniidae</taxon>
        <taxon>Helobdella</taxon>
    </lineage>
</organism>
<keyword evidence="3 11" id="KW-0894">Sodium channel</keyword>
<keyword evidence="8" id="KW-0472">Membrane</keyword>
<dbReference type="GeneID" id="20202313"/>
<dbReference type="InParanoid" id="T1F0G3"/>
<gene>
    <name evidence="13" type="primary">20202313</name>
    <name evidence="12" type="ORF">HELRODRAFT_168354</name>
</gene>
<dbReference type="EMBL" id="AMQM01002955">
    <property type="status" value="NOT_ANNOTATED_CDS"/>
    <property type="molecule type" value="Genomic_DNA"/>
</dbReference>
<keyword evidence="14" id="KW-1185">Reference proteome</keyword>
<dbReference type="GO" id="GO:0016020">
    <property type="term" value="C:membrane"/>
    <property type="evidence" value="ECO:0007669"/>
    <property type="project" value="UniProtKB-SubCell"/>
</dbReference>
<proteinExistence type="inferred from homology"/>
<evidence type="ECO:0000256" key="8">
    <source>
        <dbReference type="ARBA" id="ARBA00023136"/>
    </source>
</evidence>
<evidence type="ECO:0000256" key="9">
    <source>
        <dbReference type="ARBA" id="ARBA00023201"/>
    </source>
</evidence>
<evidence type="ECO:0000256" key="4">
    <source>
        <dbReference type="ARBA" id="ARBA00022692"/>
    </source>
</evidence>
<evidence type="ECO:0000256" key="5">
    <source>
        <dbReference type="ARBA" id="ARBA00022989"/>
    </source>
</evidence>
<dbReference type="AlphaFoldDB" id="T1F0G3"/>
<dbReference type="HOGENOM" id="CLU_1125590_0_0_1"/>
<dbReference type="RefSeq" id="XP_009012466.1">
    <property type="nucleotide sequence ID" value="XM_009014218.1"/>
</dbReference>
<evidence type="ECO:0000313" key="12">
    <source>
        <dbReference type="EMBL" id="ESO09373.1"/>
    </source>
</evidence>
<evidence type="ECO:0000256" key="3">
    <source>
        <dbReference type="ARBA" id="ARBA00022461"/>
    </source>
</evidence>
<comment type="similarity">
    <text evidence="11">Belongs to the amiloride-sensitive sodium channel (TC 1.A.6) family.</text>
</comment>
<sequence>MAKKKTKRLDGDYGYCYHENSPEKTIYQKLYNKSYCQKGCQYTCLSAETLSACGCIFYKYAVFSEDNKNRRTCKTDNPDDEKCTMGVLQSSESISQQCIDKCYEPCEESAYPISLSSSVWPSESHKATLKTMLQKHHNNFSRNHIDDDYIKTNFGRFVVYFSTLTYTEHNETGSYELKQLLSDFGGILGLYIGFSVLTGVEFIELIYDLCLSGFNSRYIKKRAKTFQNNPKNSVKNSNFEYDDSNQP</sequence>
<dbReference type="InterPro" id="IPR001873">
    <property type="entry name" value="ENaC"/>
</dbReference>
<dbReference type="eggNOG" id="KOG4294">
    <property type="taxonomic scope" value="Eukaryota"/>
</dbReference>
<reference evidence="13" key="3">
    <citation type="submission" date="2015-06" db="UniProtKB">
        <authorList>
            <consortium name="EnsemblMetazoa"/>
        </authorList>
    </citation>
    <scope>IDENTIFICATION</scope>
</reference>
<dbReference type="Proteomes" id="UP000015101">
    <property type="component" value="Unassembled WGS sequence"/>
</dbReference>
<keyword evidence="2 11" id="KW-0813">Transport</keyword>
<dbReference type="STRING" id="6412.T1F0G3"/>
<evidence type="ECO:0000256" key="7">
    <source>
        <dbReference type="ARBA" id="ARBA00023065"/>
    </source>
</evidence>
<evidence type="ECO:0000313" key="14">
    <source>
        <dbReference type="Proteomes" id="UP000015101"/>
    </source>
</evidence>
<keyword evidence="4 11" id="KW-0812">Transmembrane</keyword>
<dbReference type="PANTHER" id="PTHR11690">
    <property type="entry name" value="AMILORIDE-SENSITIVE SODIUM CHANNEL-RELATED"/>
    <property type="match status" value="1"/>
</dbReference>
<evidence type="ECO:0000313" key="13">
    <source>
        <dbReference type="EnsemblMetazoa" id="HelroP168354"/>
    </source>
</evidence>
<dbReference type="PANTHER" id="PTHR11690:SF248">
    <property type="entry name" value="PICKPOCKET 17, ISOFORM A"/>
    <property type="match status" value="1"/>
</dbReference>
<dbReference type="OrthoDB" id="6021021at2759"/>
<reference evidence="12 14" key="2">
    <citation type="journal article" date="2013" name="Nature">
        <title>Insights into bilaterian evolution from three spiralian genomes.</title>
        <authorList>
            <person name="Simakov O."/>
            <person name="Marletaz F."/>
            <person name="Cho S.J."/>
            <person name="Edsinger-Gonzales E."/>
            <person name="Havlak P."/>
            <person name="Hellsten U."/>
            <person name="Kuo D.H."/>
            <person name="Larsson T."/>
            <person name="Lv J."/>
            <person name="Arendt D."/>
            <person name="Savage R."/>
            <person name="Osoegawa K."/>
            <person name="de Jong P."/>
            <person name="Grimwood J."/>
            <person name="Chapman J.A."/>
            <person name="Shapiro H."/>
            <person name="Aerts A."/>
            <person name="Otillar R.P."/>
            <person name="Terry A.Y."/>
            <person name="Boore J.L."/>
            <person name="Grigoriev I.V."/>
            <person name="Lindberg D.R."/>
            <person name="Seaver E.C."/>
            <person name="Weisblat D.A."/>
            <person name="Putnam N.H."/>
            <person name="Rokhsar D.S."/>
        </authorList>
    </citation>
    <scope>NUCLEOTIDE SEQUENCE</scope>
</reference>
<comment type="subcellular location">
    <subcellularLocation>
        <location evidence="1">Membrane</location>
        <topology evidence="1">Multi-pass membrane protein</topology>
    </subcellularLocation>
</comment>
<keyword evidence="6" id="KW-0915">Sodium</keyword>
<dbReference type="EMBL" id="KB095959">
    <property type="protein sequence ID" value="ESO09373.1"/>
    <property type="molecule type" value="Genomic_DNA"/>
</dbReference>
<keyword evidence="9 11" id="KW-0739">Sodium transport</keyword>
<dbReference type="Pfam" id="PF00858">
    <property type="entry name" value="ASC"/>
    <property type="match status" value="1"/>
</dbReference>
<evidence type="ECO:0000256" key="10">
    <source>
        <dbReference type="ARBA" id="ARBA00023303"/>
    </source>
</evidence>
<keyword evidence="5" id="KW-1133">Transmembrane helix</keyword>
<evidence type="ECO:0000256" key="1">
    <source>
        <dbReference type="ARBA" id="ARBA00004141"/>
    </source>
</evidence>
<keyword evidence="10 11" id="KW-0407">Ion channel</keyword>
<reference evidence="14" key="1">
    <citation type="submission" date="2012-12" db="EMBL/GenBank/DDBJ databases">
        <authorList>
            <person name="Hellsten U."/>
            <person name="Grimwood J."/>
            <person name="Chapman J.A."/>
            <person name="Shapiro H."/>
            <person name="Aerts A."/>
            <person name="Otillar R.P."/>
            <person name="Terry A.Y."/>
            <person name="Boore J.L."/>
            <person name="Simakov O."/>
            <person name="Marletaz F."/>
            <person name="Cho S.-J."/>
            <person name="Edsinger-Gonzales E."/>
            <person name="Havlak P."/>
            <person name="Kuo D.-H."/>
            <person name="Larsson T."/>
            <person name="Lv J."/>
            <person name="Arendt D."/>
            <person name="Savage R."/>
            <person name="Osoegawa K."/>
            <person name="de Jong P."/>
            <person name="Lindberg D.R."/>
            <person name="Seaver E.C."/>
            <person name="Weisblat D.A."/>
            <person name="Putnam N.H."/>
            <person name="Grigoriev I.V."/>
            <person name="Rokhsar D.S."/>
        </authorList>
    </citation>
    <scope>NUCLEOTIDE SEQUENCE</scope>
</reference>
<dbReference type="KEGG" id="hro:HELRODRAFT_168354"/>
<evidence type="ECO:0000256" key="11">
    <source>
        <dbReference type="RuleBase" id="RU000679"/>
    </source>
</evidence>
<protein>
    <submittedName>
        <fullName evidence="12 13">Uncharacterized protein</fullName>
    </submittedName>
</protein>